<evidence type="ECO:0000256" key="3">
    <source>
        <dbReference type="ARBA" id="ARBA00022989"/>
    </source>
</evidence>
<evidence type="ECO:0000256" key="1">
    <source>
        <dbReference type="ARBA" id="ARBA00004141"/>
    </source>
</evidence>
<feature type="transmembrane region" description="Helical" evidence="5">
    <location>
        <begin position="120"/>
        <end position="138"/>
    </location>
</feature>
<comment type="caution">
    <text evidence="7">The sequence shown here is derived from an EMBL/GenBank/DDBJ whole genome shotgun (WGS) entry which is preliminary data.</text>
</comment>
<feature type="transmembrane region" description="Helical" evidence="5">
    <location>
        <begin position="210"/>
        <end position="230"/>
    </location>
</feature>
<evidence type="ECO:0000256" key="4">
    <source>
        <dbReference type="ARBA" id="ARBA00023136"/>
    </source>
</evidence>
<keyword evidence="4 5" id="KW-0472">Membrane</keyword>
<feature type="domain" description="Major facilitator superfamily (MFS) profile" evidence="6">
    <location>
        <begin position="55"/>
        <end position="355"/>
    </location>
</feature>
<dbReference type="InterPro" id="IPR036259">
    <property type="entry name" value="MFS_trans_sf"/>
</dbReference>
<evidence type="ECO:0000313" key="8">
    <source>
        <dbReference type="Proteomes" id="UP000766486"/>
    </source>
</evidence>
<feature type="transmembrane region" description="Helical" evidence="5">
    <location>
        <begin position="181"/>
        <end position="204"/>
    </location>
</feature>
<dbReference type="PROSITE" id="PS50850">
    <property type="entry name" value="MFS"/>
    <property type="match status" value="1"/>
</dbReference>
<feature type="transmembrane region" description="Helical" evidence="5">
    <location>
        <begin position="150"/>
        <end position="169"/>
    </location>
</feature>
<evidence type="ECO:0000313" key="7">
    <source>
        <dbReference type="EMBL" id="VUC30628.1"/>
    </source>
</evidence>
<evidence type="ECO:0000256" key="5">
    <source>
        <dbReference type="SAM" id="Phobius"/>
    </source>
</evidence>
<evidence type="ECO:0000259" key="6">
    <source>
        <dbReference type="PROSITE" id="PS50850"/>
    </source>
</evidence>
<evidence type="ECO:0000256" key="2">
    <source>
        <dbReference type="ARBA" id="ARBA00022692"/>
    </source>
</evidence>
<dbReference type="Gene3D" id="1.20.1720.10">
    <property type="entry name" value="Multidrug resistance protein D"/>
    <property type="match status" value="1"/>
</dbReference>
<protein>
    <recommendedName>
        <fullName evidence="6">Major facilitator superfamily (MFS) profile domain-containing protein</fullName>
    </recommendedName>
</protein>
<organism evidence="7 8">
    <name type="scientific">Bionectria ochroleuca</name>
    <name type="common">Gliocladium roseum</name>
    <dbReference type="NCBI Taxonomy" id="29856"/>
    <lineage>
        <taxon>Eukaryota</taxon>
        <taxon>Fungi</taxon>
        <taxon>Dikarya</taxon>
        <taxon>Ascomycota</taxon>
        <taxon>Pezizomycotina</taxon>
        <taxon>Sordariomycetes</taxon>
        <taxon>Hypocreomycetidae</taxon>
        <taxon>Hypocreales</taxon>
        <taxon>Bionectriaceae</taxon>
        <taxon>Clonostachys</taxon>
    </lineage>
</organism>
<feature type="transmembrane region" description="Helical" evidence="5">
    <location>
        <begin position="54"/>
        <end position="80"/>
    </location>
</feature>
<keyword evidence="3 5" id="KW-1133">Transmembrane helix</keyword>
<keyword evidence="2 5" id="KW-0812">Transmembrane</keyword>
<comment type="subcellular location">
    <subcellularLocation>
        <location evidence="1">Membrane</location>
        <topology evidence="1">Multi-pass membrane protein</topology>
    </subcellularLocation>
</comment>
<reference evidence="7 8" key="1">
    <citation type="submission" date="2019-06" db="EMBL/GenBank/DDBJ databases">
        <authorList>
            <person name="Broberg M."/>
        </authorList>
    </citation>
    <scope>NUCLEOTIDE SEQUENCE [LARGE SCALE GENOMIC DNA]</scope>
</reference>
<dbReference type="PANTHER" id="PTHR23502:SF20">
    <property type="entry name" value="TRANSPORTER, PUTATIVE (AFU_ORTHOLOGUE AFUA_6G13880)-RELATED"/>
    <property type="match status" value="1"/>
</dbReference>
<dbReference type="InterPro" id="IPR020846">
    <property type="entry name" value="MFS_dom"/>
</dbReference>
<dbReference type="PANTHER" id="PTHR23502">
    <property type="entry name" value="MAJOR FACILITATOR SUPERFAMILY"/>
    <property type="match status" value="1"/>
</dbReference>
<accession>A0ABY6UHC7</accession>
<sequence length="355" mass="38170">MAFGILETRAPPPGTVVLERNEDPNAGGKHVILVPEPSNSPKDPLNMPRVRKELFFLALIYGACITGVMGPVLVPGFSIVASSFEVGLSKVALLNGALIMALGVSSYICAPLASVFGRRLVYLATTVVLIVACIWAALAQSYGSLIGARSLQGLGMGSFFAVAGTNSINDVFFVHQRGRRVGLWNFSVIVSVNAAPIISGFLITSLGWRWSFWMLAICFGVALIMVLAIMPETYFPQRDQLLGIAPEEPKSEMLDDSAIDRVKISELSPAQKGFGTDTSMGSAATEDDRVPVWKKILGIESIQFKPLSELVLMLTTPVSLLQHPVVLWSGAMWSTTFSWTIIQGAVADQIFAAPP</sequence>
<dbReference type="Proteomes" id="UP000766486">
    <property type="component" value="Unassembled WGS sequence"/>
</dbReference>
<keyword evidence="8" id="KW-1185">Reference proteome</keyword>
<gene>
    <name evidence="7" type="ORF">CLO192961_LOCUS291762</name>
</gene>
<dbReference type="InterPro" id="IPR011701">
    <property type="entry name" value="MFS"/>
</dbReference>
<dbReference type="SUPFAM" id="SSF103473">
    <property type="entry name" value="MFS general substrate transporter"/>
    <property type="match status" value="1"/>
</dbReference>
<feature type="transmembrane region" description="Helical" evidence="5">
    <location>
        <begin position="92"/>
        <end position="113"/>
    </location>
</feature>
<name>A0ABY6UHC7_BIOOC</name>
<dbReference type="EMBL" id="CABFNS010000823">
    <property type="protein sequence ID" value="VUC30628.1"/>
    <property type="molecule type" value="Genomic_DNA"/>
</dbReference>
<dbReference type="Pfam" id="PF07690">
    <property type="entry name" value="MFS_1"/>
    <property type="match status" value="1"/>
</dbReference>
<proteinExistence type="predicted"/>